<evidence type="ECO:0000256" key="7">
    <source>
        <dbReference type="SAM" id="Phobius"/>
    </source>
</evidence>
<evidence type="ECO:0000256" key="3">
    <source>
        <dbReference type="ARBA" id="ARBA00022692"/>
    </source>
</evidence>
<dbReference type="InterPro" id="IPR050250">
    <property type="entry name" value="Macrolide_Exporter_MacB"/>
</dbReference>
<keyword evidence="2" id="KW-1003">Cell membrane</keyword>
<protein>
    <submittedName>
        <fullName evidence="9">ABC transporter permease</fullName>
    </submittedName>
</protein>
<feature type="transmembrane region" description="Helical" evidence="7">
    <location>
        <begin position="859"/>
        <end position="880"/>
    </location>
</feature>
<evidence type="ECO:0000256" key="6">
    <source>
        <dbReference type="ARBA" id="ARBA00038076"/>
    </source>
</evidence>
<feature type="domain" description="ABC3 transporter permease C-terminal" evidence="8">
    <location>
        <begin position="293"/>
        <end position="411"/>
    </location>
</feature>
<comment type="similarity">
    <text evidence="6">Belongs to the ABC-4 integral membrane protein family.</text>
</comment>
<gene>
    <name evidence="9" type="ORF">JT362_20095</name>
</gene>
<dbReference type="Pfam" id="PF02687">
    <property type="entry name" value="FtsX"/>
    <property type="match status" value="2"/>
</dbReference>
<dbReference type="Proteomes" id="UP001156441">
    <property type="component" value="Unassembled WGS sequence"/>
</dbReference>
<keyword evidence="3 7" id="KW-0812">Transmembrane</keyword>
<evidence type="ECO:0000259" key="8">
    <source>
        <dbReference type="Pfam" id="PF02687"/>
    </source>
</evidence>
<feature type="domain" description="ABC3 transporter permease C-terminal" evidence="8">
    <location>
        <begin position="779"/>
        <end position="882"/>
    </location>
</feature>
<comment type="subcellular location">
    <subcellularLocation>
        <location evidence="1">Cell membrane</location>
        <topology evidence="1">Multi-pass membrane protein</topology>
    </subcellularLocation>
</comment>
<accession>A0ABT2JC35</accession>
<keyword evidence="5 7" id="KW-0472">Membrane</keyword>
<dbReference type="EMBL" id="JAFFZE010000015">
    <property type="protein sequence ID" value="MCT2585426.1"/>
    <property type="molecule type" value="Genomic_DNA"/>
</dbReference>
<feature type="transmembrane region" description="Helical" evidence="7">
    <location>
        <begin position="290"/>
        <end position="311"/>
    </location>
</feature>
<evidence type="ECO:0000256" key="1">
    <source>
        <dbReference type="ARBA" id="ARBA00004651"/>
    </source>
</evidence>
<keyword evidence="10" id="KW-1185">Reference proteome</keyword>
<keyword evidence="4 7" id="KW-1133">Transmembrane helix</keyword>
<sequence>MSRWTSGWRPALRIARRSVRRNLKRSILIAALIAVPIAGATVIDGMLRTMSGAEHNLYQAMGTADGLAQITGQHALPDWRPGMSPYGMHDPTAETERDPAAVDLLGMLPPGSRAVPEPKFLGVQLTEGDRIVRTDLMVFAVGDPLTEHRARIVAGRAPDDPAEAVVTKPLADRLGLLTDDGDGLRPGATITVDDGRTATVSGMAVNPLQLDQQAVLTRPGSTMADAGVSFPEMVLGYYVDLPDGVDPDSVWPVLAEHGVTFTPREVHTQPERYPALMTGGGDFLETAGPVALVVLFGVLEVVLLAGAAFAVGARRQVRELGLIGANGGTSKHVRRTVLAQGLFLGTIGALAGLVLGWLVLVAGTPLWQRLTNELVDGWRFGWIELVVAAAVGVLSGLGAALVPAIGVARMRPVDALAQRFRSTAMTARLPVLGVVLLGVGIGGVVVSGLLARQVMADYQAMLEQEGAVYTSPDVMLPTVGAVLGGLAMVVGVIMVSSGLLGALGRFAARLPLSARLAVRDAGRHRHRTVPAVAAIMIVVAGAVAMSFGLAAGRSTDFRSQPENTVIVEGDPMLSDGDEQLATGAGDVAAELPGGEALEITMLSGSTPTPDGGPTPVAFGSPDSTSPRCDMSWAQAGIATPKLIELATGSPPSPAALAALDRGEVLVLDECLFPDDATTGAVSTEADEEAERVTLPGRLLEPESEYPYYQFPAVFVSAETAAEHGWTPEVGGYVVTHDPTATQDDIDTALAAAEDNGLNGYVNTDESAEIQAVSLGLAGGAGLVTLLGVGITVALSAAESRADLATLAAVGAQPRRRRLLAGAQGLVISGMGTVLGLVVGAGIGFVVVPLSGDLAFPVPWESLAVTVVAVPLLAVLVSMLSTRSNLPMVRRVD</sequence>
<dbReference type="InterPro" id="IPR003838">
    <property type="entry name" value="ABC3_permease_C"/>
</dbReference>
<feature type="transmembrane region" description="Helical" evidence="7">
    <location>
        <begin position="481"/>
        <end position="508"/>
    </location>
</feature>
<comment type="caution">
    <text evidence="9">The sequence shown here is derived from an EMBL/GenBank/DDBJ whole genome shotgun (WGS) entry which is preliminary data.</text>
</comment>
<evidence type="ECO:0000256" key="2">
    <source>
        <dbReference type="ARBA" id="ARBA00022475"/>
    </source>
</evidence>
<feature type="transmembrane region" description="Helical" evidence="7">
    <location>
        <begin position="429"/>
        <end position="451"/>
    </location>
</feature>
<feature type="transmembrane region" description="Helical" evidence="7">
    <location>
        <begin position="382"/>
        <end position="408"/>
    </location>
</feature>
<evidence type="ECO:0000313" key="10">
    <source>
        <dbReference type="Proteomes" id="UP001156441"/>
    </source>
</evidence>
<feature type="transmembrane region" description="Helical" evidence="7">
    <location>
        <begin position="529"/>
        <end position="551"/>
    </location>
</feature>
<proteinExistence type="inferred from homology"/>
<evidence type="ECO:0000256" key="5">
    <source>
        <dbReference type="ARBA" id="ARBA00023136"/>
    </source>
</evidence>
<feature type="transmembrane region" description="Helical" evidence="7">
    <location>
        <begin position="774"/>
        <end position="797"/>
    </location>
</feature>
<evidence type="ECO:0000256" key="4">
    <source>
        <dbReference type="ARBA" id="ARBA00022989"/>
    </source>
</evidence>
<dbReference type="PANTHER" id="PTHR30572:SF4">
    <property type="entry name" value="ABC TRANSPORTER PERMEASE YTRF"/>
    <property type="match status" value="1"/>
</dbReference>
<reference evidence="9 10" key="1">
    <citation type="submission" date="2021-02" db="EMBL/GenBank/DDBJ databases">
        <title>Actinophytocola xerophila sp. nov., isolated from soil of cotton cropping field.</title>
        <authorList>
            <person name="Huang R."/>
            <person name="Chen X."/>
            <person name="Ge X."/>
            <person name="Liu W."/>
        </authorList>
    </citation>
    <scope>NUCLEOTIDE SEQUENCE [LARGE SCALE GENOMIC DNA]</scope>
    <source>
        <strain evidence="9 10">S1-96</strain>
    </source>
</reference>
<organism evidence="9 10">
    <name type="scientific">Actinophytocola gossypii</name>
    <dbReference type="NCBI Taxonomy" id="2812003"/>
    <lineage>
        <taxon>Bacteria</taxon>
        <taxon>Bacillati</taxon>
        <taxon>Actinomycetota</taxon>
        <taxon>Actinomycetes</taxon>
        <taxon>Pseudonocardiales</taxon>
        <taxon>Pseudonocardiaceae</taxon>
    </lineage>
</organism>
<dbReference type="PANTHER" id="PTHR30572">
    <property type="entry name" value="MEMBRANE COMPONENT OF TRANSPORTER-RELATED"/>
    <property type="match status" value="1"/>
</dbReference>
<dbReference type="RefSeq" id="WP_260192987.1">
    <property type="nucleotide sequence ID" value="NZ_JAFFZE010000015.1"/>
</dbReference>
<feature type="transmembrane region" description="Helical" evidence="7">
    <location>
        <begin position="341"/>
        <end position="362"/>
    </location>
</feature>
<feature type="transmembrane region" description="Helical" evidence="7">
    <location>
        <begin position="818"/>
        <end position="847"/>
    </location>
</feature>
<name>A0ABT2JC35_9PSEU</name>
<evidence type="ECO:0000313" key="9">
    <source>
        <dbReference type="EMBL" id="MCT2585426.1"/>
    </source>
</evidence>